<gene>
    <name evidence="1" type="ORF">FIBSPDRAFT_890297</name>
</gene>
<dbReference type="EMBL" id="KV417538">
    <property type="protein sequence ID" value="KZP22687.1"/>
    <property type="molecule type" value="Genomic_DNA"/>
</dbReference>
<protein>
    <submittedName>
        <fullName evidence="1">Uncharacterized protein</fullName>
    </submittedName>
</protein>
<accession>A0A166L8E7</accession>
<organism evidence="1 2">
    <name type="scientific">Athelia psychrophila</name>
    <dbReference type="NCBI Taxonomy" id="1759441"/>
    <lineage>
        <taxon>Eukaryota</taxon>
        <taxon>Fungi</taxon>
        <taxon>Dikarya</taxon>
        <taxon>Basidiomycota</taxon>
        <taxon>Agaricomycotina</taxon>
        <taxon>Agaricomycetes</taxon>
        <taxon>Agaricomycetidae</taxon>
        <taxon>Atheliales</taxon>
        <taxon>Atheliaceae</taxon>
        <taxon>Athelia</taxon>
    </lineage>
</organism>
<sequence length="221" mass="23243">MATPSNGIILESRPYGQPTLSLLSAFLDTLIYFDKYQWLRTARRDVLGCPELIYCPPSACLRVVRGRCRECDGGSGSGRERVRDVVHGGVVLRAQRRHPRRRPLLQARWSAWVAVGAQGCAFARSGGSGGACAMTGARGTASTSAATEATPGGRGRAVARSGGDGWMHVPGYLFSRPPAIPTPLASIPAFPFTSLAVDVRGPIGTRAVVLRSGGGQASGSH</sequence>
<keyword evidence="2" id="KW-1185">Reference proteome</keyword>
<evidence type="ECO:0000313" key="2">
    <source>
        <dbReference type="Proteomes" id="UP000076532"/>
    </source>
</evidence>
<dbReference type="AlphaFoldDB" id="A0A166L8E7"/>
<reference evidence="1 2" key="1">
    <citation type="journal article" date="2016" name="Mol. Biol. Evol.">
        <title>Comparative Genomics of Early-Diverging Mushroom-Forming Fungi Provides Insights into the Origins of Lignocellulose Decay Capabilities.</title>
        <authorList>
            <person name="Nagy L.G."/>
            <person name="Riley R."/>
            <person name="Tritt A."/>
            <person name="Adam C."/>
            <person name="Daum C."/>
            <person name="Floudas D."/>
            <person name="Sun H."/>
            <person name="Yadav J.S."/>
            <person name="Pangilinan J."/>
            <person name="Larsson K.H."/>
            <person name="Matsuura K."/>
            <person name="Barry K."/>
            <person name="Labutti K."/>
            <person name="Kuo R."/>
            <person name="Ohm R.A."/>
            <person name="Bhattacharya S.S."/>
            <person name="Shirouzu T."/>
            <person name="Yoshinaga Y."/>
            <person name="Martin F.M."/>
            <person name="Grigoriev I.V."/>
            <person name="Hibbett D.S."/>
        </authorList>
    </citation>
    <scope>NUCLEOTIDE SEQUENCE [LARGE SCALE GENOMIC DNA]</scope>
    <source>
        <strain evidence="1 2">CBS 109695</strain>
    </source>
</reference>
<name>A0A166L8E7_9AGAM</name>
<evidence type="ECO:0000313" key="1">
    <source>
        <dbReference type="EMBL" id="KZP22687.1"/>
    </source>
</evidence>
<dbReference type="Proteomes" id="UP000076532">
    <property type="component" value="Unassembled WGS sequence"/>
</dbReference>
<proteinExistence type="predicted"/>